<dbReference type="SUPFAM" id="SSF48264">
    <property type="entry name" value="Cytochrome P450"/>
    <property type="match status" value="1"/>
</dbReference>
<evidence type="ECO:0000256" key="7">
    <source>
        <dbReference type="PIRSR" id="PIRSR602401-1"/>
    </source>
</evidence>
<dbReference type="Gene3D" id="1.10.630.10">
    <property type="entry name" value="Cytochrome P450"/>
    <property type="match status" value="1"/>
</dbReference>
<evidence type="ECO:0000256" key="4">
    <source>
        <dbReference type="ARBA" id="ARBA00023002"/>
    </source>
</evidence>
<keyword evidence="7 8" id="KW-0349">Heme</keyword>
<name>A0A0F0IHF1_ASPPU</name>
<keyword evidence="3 7" id="KW-0479">Metal-binding</keyword>
<keyword evidence="6 8" id="KW-0503">Monooxygenase</keyword>
<evidence type="ECO:0000256" key="9">
    <source>
        <dbReference type="SAM" id="Phobius"/>
    </source>
</evidence>
<evidence type="ECO:0000256" key="8">
    <source>
        <dbReference type="RuleBase" id="RU000461"/>
    </source>
</evidence>
<feature type="transmembrane region" description="Helical" evidence="9">
    <location>
        <begin position="6"/>
        <end position="26"/>
    </location>
</feature>
<proteinExistence type="inferred from homology"/>
<dbReference type="InterPro" id="IPR001128">
    <property type="entry name" value="Cyt_P450"/>
</dbReference>
<evidence type="ECO:0000256" key="1">
    <source>
        <dbReference type="ARBA" id="ARBA00001971"/>
    </source>
</evidence>
<accession>A0A0F0IHF1</accession>
<feature type="binding site" description="axial binding residue" evidence="7">
    <location>
        <position position="462"/>
    </location>
    <ligand>
        <name>heme</name>
        <dbReference type="ChEBI" id="CHEBI:30413"/>
    </ligand>
    <ligandPart>
        <name>Fe</name>
        <dbReference type="ChEBI" id="CHEBI:18248"/>
    </ligandPart>
</feature>
<keyword evidence="9" id="KW-0472">Membrane</keyword>
<sequence>MYSLLLIVTLHFLLIYYIIIPIISYFRDPKGLRKYPNLTVVSGISDIPLIYYSHKGIRSRVLFEAHKKHPVLRIGPNKLSYADPVAIKDIYGHGTKCTKDVFYSALSGSHYHLADVVDKEDHARKRKVLSSAYAIKNLEGWEYKVADMTQRIIKAFDERCTSPLPKGQNPDPQDLTIDYRMWTNLYTIAAIANIGLSEDIRFLDQGNDIISSEAKDGTVKKVHFRDCLYANASATSTLVWAYDWYEALVRVSKLVSSTYRQKWKLAEDWDGIVNNRATTRWKRYEKGEKLDDFFSALMEDKAGAPNNLEWGEIVAEVSIMMNAGSDTTGISLNNVMLLLLKNPHCLERLREEIDSVLEDDEVIAPYDKVKHLPYLRACLDENMRLYPPVSFHVPRRTPQEGTTIRGEFVAGDTSVGISAYVVHRNEDIFPDPDTYKPERWLGDKGRDLQPYFVAFSAGARGCIGRNISYLEQTVLLASLVHRFEFALPSPFWEPVRHETTNSNSGPMPLKVWRRANRVCEDN</sequence>
<dbReference type="GO" id="GO:0020037">
    <property type="term" value="F:heme binding"/>
    <property type="evidence" value="ECO:0007669"/>
    <property type="project" value="InterPro"/>
</dbReference>
<comment type="caution">
    <text evidence="10">The sequence shown here is derived from an EMBL/GenBank/DDBJ whole genome shotgun (WGS) entry which is preliminary data.</text>
</comment>
<dbReference type="PANTHER" id="PTHR24305:SF172">
    <property type="entry name" value="P450, PUTATIVE (EUROFUNG)-RELATED"/>
    <property type="match status" value="1"/>
</dbReference>
<dbReference type="AlphaFoldDB" id="A0A0F0IHF1"/>
<dbReference type="STRING" id="1403190.A0A0F0IHF1"/>
<dbReference type="InterPro" id="IPR002401">
    <property type="entry name" value="Cyt_P450_E_grp-I"/>
</dbReference>
<evidence type="ECO:0000313" key="11">
    <source>
        <dbReference type="Proteomes" id="UP000033540"/>
    </source>
</evidence>
<dbReference type="OrthoDB" id="2789670at2759"/>
<comment type="similarity">
    <text evidence="2 8">Belongs to the cytochrome P450 family.</text>
</comment>
<dbReference type="PROSITE" id="PS00086">
    <property type="entry name" value="CYTOCHROME_P450"/>
    <property type="match status" value="1"/>
</dbReference>
<dbReference type="PRINTS" id="PR00385">
    <property type="entry name" value="P450"/>
</dbReference>
<keyword evidence="9" id="KW-1133">Transmembrane helix</keyword>
<evidence type="ECO:0000256" key="5">
    <source>
        <dbReference type="ARBA" id="ARBA00023004"/>
    </source>
</evidence>
<comment type="cofactor">
    <cofactor evidence="1 7">
        <name>heme</name>
        <dbReference type="ChEBI" id="CHEBI:30413"/>
    </cofactor>
</comment>
<keyword evidence="9" id="KW-0812">Transmembrane</keyword>
<dbReference type="GO" id="GO:0005506">
    <property type="term" value="F:iron ion binding"/>
    <property type="evidence" value="ECO:0007669"/>
    <property type="project" value="InterPro"/>
</dbReference>
<organism evidence="10 11">
    <name type="scientific">Aspergillus parasiticus (strain ATCC 56775 / NRRL 5862 / SRRC 143 / SU-1)</name>
    <dbReference type="NCBI Taxonomy" id="1403190"/>
    <lineage>
        <taxon>Eukaryota</taxon>
        <taxon>Fungi</taxon>
        <taxon>Dikarya</taxon>
        <taxon>Ascomycota</taxon>
        <taxon>Pezizomycotina</taxon>
        <taxon>Eurotiomycetes</taxon>
        <taxon>Eurotiomycetidae</taxon>
        <taxon>Eurotiales</taxon>
        <taxon>Aspergillaceae</taxon>
        <taxon>Aspergillus</taxon>
        <taxon>Aspergillus subgen. Circumdati</taxon>
    </lineage>
</organism>
<dbReference type="GO" id="GO:0004497">
    <property type="term" value="F:monooxygenase activity"/>
    <property type="evidence" value="ECO:0007669"/>
    <property type="project" value="UniProtKB-KW"/>
</dbReference>
<keyword evidence="4 8" id="KW-0560">Oxidoreductase</keyword>
<evidence type="ECO:0000256" key="6">
    <source>
        <dbReference type="ARBA" id="ARBA00023033"/>
    </source>
</evidence>
<dbReference type="InterPro" id="IPR017972">
    <property type="entry name" value="Cyt_P450_CS"/>
</dbReference>
<gene>
    <name evidence="10" type="ORF">P875_00117502</name>
</gene>
<dbReference type="EMBL" id="JZEE01000200">
    <property type="protein sequence ID" value="KJK67125.1"/>
    <property type="molecule type" value="Genomic_DNA"/>
</dbReference>
<evidence type="ECO:0000313" key="10">
    <source>
        <dbReference type="EMBL" id="KJK67125.1"/>
    </source>
</evidence>
<dbReference type="GO" id="GO:0016705">
    <property type="term" value="F:oxidoreductase activity, acting on paired donors, with incorporation or reduction of molecular oxygen"/>
    <property type="evidence" value="ECO:0007669"/>
    <property type="project" value="InterPro"/>
</dbReference>
<dbReference type="CDD" id="cd11061">
    <property type="entry name" value="CYP67-like"/>
    <property type="match status" value="1"/>
</dbReference>
<dbReference type="PRINTS" id="PR00463">
    <property type="entry name" value="EP450I"/>
</dbReference>
<evidence type="ECO:0000256" key="2">
    <source>
        <dbReference type="ARBA" id="ARBA00010617"/>
    </source>
</evidence>
<dbReference type="Pfam" id="PF00067">
    <property type="entry name" value="p450"/>
    <property type="match status" value="1"/>
</dbReference>
<keyword evidence="5 7" id="KW-0408">Iron</keyword>
<dbReference type="Proteomes" id="UP000033540">
    <property type="component" value="Unassembled WGS sequence"/>
</dbReference>
<dbReference type="PANTHER" id="PTHR24305">
    <property type="entry name" value="CYTOCHROME P450"/>
    <property type="match status" value="1"/>
</dbReference>
<protein>
    <submittedName>
        <fullName evidence="10">Cytochrome P450</fullName>
    </submittedName>
</protein>
<dbReference type="InterPro" id="IPR036396">
    <property type="entry name" value="Cyt_P450_sf"/>
</dbReference>
<evidence type="ECO:0000256" key="3">
    <source>
        <dbReference type="ARBA" id="ARBA00022723"/>
    </source>
</evidence>
<reference evidence="10 11" key="1">
    <citation type="submission" date="2015-02" db="EMBL/GenBank/DDBJ databases">
        <title>Draft genome sequence of Aspergillus parasiticus SU-1.</title>
        <authorList>
            <person name="Yu J."/>
            <person name="Fedorova N."/>
            <person name="Yin Y."/>
            <person name="Losada L."/>
            <person name="Zafar N."/>
            <person name="Taujale R."/>
            <person name="Ehrlich K.C."/>
            <person name="Bhatnagar D."/>
            <person name="Cleveland T.E."/>
            <person name="Bennett J.W."/>
            <person name="Nierman W.C."/>
        </authorList>
    </citation>
    <scope>NUCLEOTIDE SEQUENCE [LARGE SCALE GENOMIC DNA]</scope>
    <source>
        <strain evidence="11">ATCC 56775 / NRRL 5862 / SRRC 143 / SU-1</strain>
    </source>
</reference>
<dbReference type="InterPro" id="IPR050121">
    <property type="entry name" value="Cytochrome_P450_monoxygenase"/>
</dbReference>